<dbReference type="InterPro" id="IPR055231">
    <property type="entry name" value="2AA_helical"/>
</dbReference>
<dbReference type="GO" id="GO:0004674">
    <property type="term" value="F:protein serine/threonine kinase activity"/>
    <property type="evidence" value="ECO:0007669"/>
    <property type="project" value="InterPro"/>
</dbReference>
<dbReference type="Proteomes" id="UP000054560">
    <property type="component" value="Unassembled WGS sequence"/>
</dbReference>
<dbReference type="GO" id="GO:0071561">
    <property type="term" value="C:nucleus-vacuole junction"/>
    <property type="evidence" value="ECO:0007669"/>
    <property type="project" value="TreeGrafter"/>
</dbReference>
<dbReference type="GeneID" id="25918643"/>
<dbReference type="EMBL" id="KQ255619">
    <property type="protein sequence ID" value="KNC69351.1"/>
    <property type="molecule type" value="Genomic_DNA"/>
</dbReference>
<dbReference type="eggNOG" id="KOG1240">
    <property type="taxonomic scope" value="Eukaryota"/>
</dbReference>
<dbReference type="STRING" id="667725.A0A0L0EY36"/>
<proteinExistence type="predicted"/>
<dbReference type="PANTHER" id="PTHR17583">
    <property type="entry name" value="PHOSPHOINOSITIDE 3-KINASE REGULATORY SUBUNIT 4"/>
    <property type="match status" value="1"/>
</dbReference>
<accession>A0A0L0EY36</accession>
<gene>
    <name evidence="3" type="ORF">SARC_18139</name>
</gene>
<dbReference type="GO" id="GO:0045324">
    <property type="term" value="P:late endosome to vacuole transport"/>
    <property type="evidence" value="ECO:0007669"/>
    <property type="project" value="InterPro"/>
</dbReference>
<evidence type="ECO:0000313" key="3">
    <source>
        <dbReference type="EMBL" id="KNC69351.1"/>
    </source>
</evidence>
<evidence type="ECO:0000259" key="2">
    <source>
        <dbReference type="Pfam" id="PF22956"/>
    </source>
</evidence>
<feature type="non-terminal residue" evidence="3">
    <location>
        <position position="1"/>
    </location>
</feature>
<protein>
    <recommendedName>
        <fullName evidence="2">Phosphatase 2A Regulatory Subunit A helical domain-containing protein</fullName>
    </recommendedName>
</protein>
<dbReference type="RefSeq" id="XP_014143253.1">
    <property type="nucleotide sequence ID" value="XM_014287778.1"/>
</dbReference>
<dbReference type="SUPFAM" id="SSF48371">
    <property type="entry name" value="ARM repeat"/>
    <property type="match status" value="1"/>
</dbReference>
<keyword evidence="4" id="KW-1185">Reference proteome</keyword>
<organism evidence="3 4">
    <name type="scientific">Sphaeroforma arctica JP610</name>
    <dbReference type="NCBI Taxonomy" id="667725"/>
    <lineage>
        <taxon>Eukaryota</taxon>
        <taxon>Ichthyosporea</taxon>
        <taxon>Ichthyophonida</taxon>
        <taxon>Sphaeroforma</taxon>
    </lineage>
</organism>
<dbReference type="InterPro" id="IPR045162">
    <property type="entry name" value="Vps15-like"/>
</dbReference>
<feature type="domain" description="Phosphatase 2A Regulatory Subunit A helical" evidence="2">
    <location>
        <begin position="5"/>
        <end position="69"/>
    </location>
</feature>
<dbReference type="GO" id="GO:0005770">
    <property type="term" value="C:late endosome"/>
    <property type="evidence" value="ECO:0007669"/>
    <property type="project" value="TreeGrafter"/>
</dbReference>
<dbReference type="InterPro" id="IPR016024">
    <property type="entry name" value="ARM-type_fold"/>
</dbReference>
<dbReference type="PANTHER" id="PTHR17583:SF0">
    <property type="entry name" value="PHOSPHOINOSITIDE 3-KINASE REGULATORY SUBUNIT 4"/>
    <property type="match status" value="1"/>
</dbReference>
<reference evidence="3 4" key="1">
    <citation type="submission" date="2011-02" db="EMBL/GenBank/DDBJ databases">
        <title>The Genome Sequence of Sphaeroforma arctica JP610.</title>
        <authorList>
            <consortium name="The Broad Institute Genome Sequencing Platform"/>
            <person name="Russ C."/>
            <person name="Cuomo C."/>
            <person name="Young S.K."/>
            <person name="Zeng Q."/>
            <person name="Gargeya S."/>
            <person name="Alvarado L."/>
            <person name="Berlin A."/>
            <person name="Chapman S.B."/>
            <person name="Chen Z."/>
            <person name="Freedman E."/>
            <person name="Gellesch M."/>
            <person name="Goldberg J."/>
            <person name="Griggs A."/>
            <person name="Gujja S."/>
            <person name="Heilman E."/>
            <person name="Heiman D."/>
            <person name="Howarth C."/>
            <person name="Mehta T."/>
            <person name="Neiman D."/>
            <person name="Pearson M."/>
            <person name="Roberts A."/>
            <person name="Saif S."/>
            <person name="Shea T."/>
            <person name="Shenoy N."/>
            <person name="Sisk P."/>
            <person name="Stolte C."/>
            <person name="Sykes S."/>
            <person name="White J."/>
            <person name="Yandava C."/>
            <person name="Burger G."/>
            <person name="Gray M.W."/>
            <person name="Holland P.W.H."/>
            <person name="King N."/>
            <person name="Lang F.B.F."/>
            <person name="Roger A.J."/>
            <person name="Ruiz-Trillo I."/>
            <person name="Haas B."/>
            <person name="Nusbaum C."/>
            <person name="Birren B."/>
        </authorList>
    </citation>
    <scope>NUCLEOTIDE SEQUENCE [LARGE SCALE GENOMIC DNA]</scope>
    <source>
        <strain evidence="3 4">JP610</strain>
    </source>
</reference>
<dbReference type="GO" id="GO:0034272">
    <property type="term" value="C:phosphatidylinositol 3-kinase complex, class III, type II"/>
    <property type="evidence" value="ECO:0007669"/>
    <property type="project" value="TreeGrafter"/>
</dbReference>
<keyword evidence="1" id="KW-0677">Repeat</keyword>
<dbReference type="AlphaFoldDB" id="A0A0L0EY36"/>
<dbReference type="GO" id="GO:0016236">
    <property type="term" value="P:macroautophagy"/>
    <property type="evidence" value="ECO:0007669"/>
    <property type="project" value="InterPro"/>
</dbReference>
<dbReference type="Pfam" id="PF22956">
    <property type="entry name" value="VPS15-like_hel"/>
    <property type="match status" value="1"/>
</dbReference>
<dbReference type="GO" id="GO:0006623">
    <property type="term" value="P:protein targeting to vacuole"/>
    <property type="evidence" value="ECO:0007669"/>
    <property type="project" value="TreeGrafter"/>
</dbReference>
<dbReference type="GO" id="GO:0034271">
    <property type="term" value="C:phosphatidylinositol 3-kinase complex, class III, type I"/>
    <property type="evidence" value="ECO:0007669"/>
    <property type="project" value="TreeGrafter"/>
</dbReference>
<dbReference type="OrthoDB" id="242910at2759"/>
<evidence type="ECO:0000256" key="1">
    <source>
        <dbReference type="ARBA" id="ARBA00022737"/>
    </source>
</evidence>
<name>A0A0L0EY36_9EUKA</name>
<evidence type="ECO:0000313" key="4">
    <source>
        <dbReference type="Proteomes" id="UP000054560"/>
    </source>
</evidence>
<sequence>DKIGEEVKKMLVEDPSGEVKRALLSQIPRLCVFFGREATHEVLLSHMTIFPNDSDWKLRRALYGAVLGLGM</sequence>